<dbReference type="InterPro" id="IPR003329">
    <property type="entry name" value="Cytidylyl_trans"/>
</dbReference>
<dbReference type="Pfam" id="PF02348">
    <property type="entry name" value="CTP_transf_3"/>
    <property type="match status" value="1"/>
</dbReference>
<dbReference type="InterPro" id="IPR050793">
    <property type="entry name" value="CMP-NeuNAc_synthase"/>
</dbReference>
<protein>
    <submittedName>
        <fullName evidence="1">N-acylneuraminate cytidylyltransferase</fullName>
        <ecNumber evidence="1">2.7.7.43</ecNumber>
    </submittedName>
</protein>
<dbReference type="AlphaFoldDB" id="A0A840HPV1"/>
<keyword evidence="1" id="KW-0808">Transferase</keyword>
<dbReference type="NCBIfam" id="TIGR03584">
    <property type="entry name" value="PseF"/>
    <property type="match status" value="1"/>
</dbReference>
<sequence>MKPFFGKPIIERSIEAALSCDKIDRVIVSTDDAEIAEVAQNAGVEVPFVRAAHLSDDHATIMDVIADTLEWADREINEPLAAICCLYATAPFVRAEDLSGAYRRLKESGASCVFTATEYAYPIQRALRIVDGRVAMFQPNHLVTRSQDLEPAYHDAGQFYWLRPDAVRARIPIFGPQSAIYLLDRARVQDIDTIEDWNFAERLFALAQGERGGGERGGFHD</sequence>
<comment type="caution">
    <text evidence="1">The sequence shown here is derived from an EMBL/GenBank/DDBJ whole genome shotgun (WGS) entry which is preliminary data.</text>
</comment>
<evidence type="ECO:0000313" key="1">
    <source>
        <dbReference type="EMBL" id="MBB4640082.1"/>
    </source>
</evidence>
<accession>A0A840HPV1</accession>
<dbReference type="Gene3D" id="3.90.550.10">
    <property type="entry name" value="Spore Coat Polysaccharide Biosynthesis Protein SpsA, Chain A"/>
    <property type="match status" value="1"/>
</dbReference>
<proteinExistence type="predicted"/>
<dbReference type="SUPFAM" id="SSF53448">
    <property type="entry name" value="Nucleotide-diphospho-sugar transferases"/>
    <property type="match status" value="1"/>
</dbReference>
<dbReference type="CDD" id="cd02513">
    <property type="entry name" value="CMP-NeuAc_Synthase"/>
    <property type="match status" value="1"/>
</dbReference>
<keyword evidence="1" id="KW-0548">Nucleotidyltransferase</keyword>
<dbReference type="Proteomes" id="UP000575068">
    <property type="component" value="Unassembled WGS sequence"/>
</dbReference>
<gene>
    <name evidence="1" type="ORF">HNQ99_000362</name>
</gene>
<dbReference type="PANTHER" id="PTHR21485:SF6">
    <property type="entry name" value="N-ACYLNEURAMINATE CYTIDYLYLTRANSFERASE-RELATED"/>
    <property type="match status" value="1"/>
</dbReference>
<name>A0A840HPV1_9SPHN</name>
<dbReference type="EC" id="2.7.7.43" evidence="1"/>
<keyword evidence="2" id="KW-1185">Reference proteome</keyword>
<dbReference type="EMBL" id="JACHOV010000001">
    <property type="protein sequence ID" value="MBB4640082.1"/>
    <property type="molecule type" value="Genomic_DNA"/>
</dbReference>
<reference evidence="1 2" key="1">
    <citation type="submission" date="2020-08" db="EMBL/GenBank/DDBJ databases">
        <title>Genomic Encyclopedia of Type Strains, Phase IV (KMG-IV): sequencing the most valuable type-strain genomes for metagenomic binning, comparative biology and taxonomic classification.</title>
        <authorList>
            <person name="Goeker M."/>
        </authorList>
    </citation>
    <scope>NUCLEOTIDE SEQUENCE [LARGE SCALE GENOMIC DNA]</scope>
    <source>
        <strain evidence="1 2">DSM 7465</strain>
    </source>
</reference>
<dbReference type="PANTHER" id="PTHR21485">
    <property type="entry name" value="HAD SUPERFAMILY MEMBERS CMAS AND KDSC"/>
    <property type="match status" value="1"/>
</dbReference>
<evidence type="ECO:0000313" key="2">
    <source>
        <dbReference type="Proteomes" id="UP000575068"/>
    </source>
</evidence>
<dbReference type="InterPro" id="IPR029044">
    <property type="entry name" value="Nucleotide-diphossugar_trans"/>
</dbReference>
<dbReference type="GO" id="GO:0008781">
    <property type="term" value="F:N-acylneuraminate cytidylyltransferase activity"/>
    <property type="evidence" value="ECO:0007669"/>
    <property type="project" value="UniProtKB-EC"/>
</dbReference>
<organism evidence="1 2">
    <name type="scientific">Rhizorhapis suberifaciens</name>
    <name type="common">corky root of lettuce</name>
    <dbReference type="NCBI Taxonomy" id="13656"/>
    <lineage>
        <taxon>Bacteria</taxon>
        <taxon>Pseudomonadati</taxon>
        <taxon>Pseudomonadota</taxon>
        <taxon>Alphaproteobacteria</taxon>
        <taxon>Sphingomonadales</taxon>
        <taxon>Sphingomonadaceae</taxon>
        <taxon>Rhizorhapis</taxon>
    </lineage>
</organism>
<dbReference type="InterPro" id="IPR020039">
    <property type="entry name" value="PseF"/>
</dbReference>